<dbReference type="PROSITE" id="PS51294">
    <property type="entry name" value="HTH_MYB"/>
    <property type="match status" value="1"/>
</dbReference>
<dbReference type="Pfam" id="PF16495">
    <property type="entry name" value="SWIRM-assoc_1"/>
    <property type="match status" value="1"/>
</dbReference>
<keyword evidence="5" id="KW-0238">DNA-binding</keyword>
<gene>
    <name evidence="13" type="ORF">SLEP1_g41893</name>
</gene>
<dbReference type="PANTHER" id="PTHR12802:SF44">
    <property type="entry name" value="SWI_SNF COMPLEX SUBUNIT SWI3B"/>
    <property type="match status" value="1"/>
</dbReference>
<evidence type="ECO:0000313" key="14">
    <source>
        <dbReference type="Proteomes" id="UP001054252"/>
    </source>
</evidence>
<name>A0AAV5L8D5_9ROSI</name>
<dbReference type="PROSITE" id="PS50934">
    <property type="entry name" value="SWIRM"/>
    <property type="match status" value="1"/>
</dbReference>
<evidence type="ECO:0000256" key="2">
    <source>
        <dbReference type="ARBA" id="ARBA00022473"/>
    </source>
</evidence>
<dbReference type="InterPro" id="IPR032451">
    <property type="entry name" value="SMARCC_C"/>
</dbReference>
<evidence type="ECO:0000259" key="12">
    <source>
        <dbReference type="PROSITE" id="PS51294"/>
    </source>
</evidence>
<feature type="compositionally biased region" description="Low complexity" evidence="8">
    <location>
        <begin position="40"/>
        <end position="56"/>
    </location>
</feature>
<dbReference type="PROSITE" id="PS50090">
    <property type="entry name" value="MYB_LIKE"/>
    <property type="match status" value="1"/>
</dbReference>
<dbReference type="SUPFAM" id="SSF46689">
    <property type="entry name" value="Homeodomain-like"/>
    <property type="match status" value="2"/>
</dbReference>
<evidence type="ECO:0000256" key="5">
    <source>
        <dbReference type="ARBA" id="ARBA00023125"/>
    </source>
</evidence>
<dbReference type="InterPro" id="IPR017930">
    <property type="entry name" value="Myb_dom"/>
</dbReference>
<evidence type="ECO:0000259" key="9">
    <source>
        <dbReference type="PROSITE" id="PS50090"/>
    </source>
</evidence>
<keyword evidence="14" id="KW-1185">Reference proteome</keyword>
<feature type="compositionally biased region" description="Polar residues" evidence="8">
    <location>
        <begin position="15"/>
        <end position="29"/>
    </location>
</feature>
<dbReference type="FunFam" id="1.10.10.10:FF:000020">
    <property type="entry name" value="SWI/SNF complex subunit SMARCC2 isoform c"/>
    <property type="match status" value="1"/>
</dbReference>
<dbReference type="PROSITE" id="PS51293">
    <property type="entry name" value="SANT"/>
    <property type="match status" value="1"/>
</dbReference>
<dbReference type="SMART" id="SM00717">
    <property type="entry name" value="SANT"/>
    <property type="match status" value="1"/>
</dbReference>
<evidence type="ECO:0000256" key="1">
    <source>
        <dbReference type="ARBA" id="ARBA00004123"/>
    </source>
</evidence>
<keyword evidence="3" id="KW-0156">Chromatin regulator</keyword>
<comment type="caution">
    <text evidence="13">The sequence shown here is derived from an EMBL/GenBank/DDBJ whole genome shotgun (WGS) entry which is preliminary data.</text>
</comment>
<dbReference type="InterPro" id="IPR009057">
    <property type="entry name" value="Homeodomain-like_sf"/>
</dbReference>
<evidence type="ECO:0008006" key="15">
    <source>
        <dbReference type="Google" id="ProtNLM"/>
    </source>
</evidence>
<dbReference type="CDD" id="cd00167">
    <property type="entry name" value="SANT"/>
    <property type="match status" value="1"/>
</dbReference>
<dbReference type="GO" id="GO:0006325">
    <property type="term" value="P:chromatin organization"/>
    <property type="evidence" value="ECO:0007669"/>
    <property type="project" value="UniProtKB-KW"/>
</dbReference>
<keyword evidence="7" id="KW-0539">Nucleus</keyword>
<protein>
    <recommendedName>
        <fullName evidence="15">SWI/SNF complex subunit SWI3B</fullName>
    </recommendedName>
</protein>
<organism evidence="13 14">
    <name type="scientific">Rubroshorea leprosula</name>
    <dbReference type="NCBI Taxonomy" id="152421"/>
    <lineage>
        <taxon>Eukaryota</taxon>
        <taxon>Viridiplantae</taxon>
        <taxon>Streptophyta</taxon>
        <taxon>Embryophyta</taxon>
        <taxon>Tracheophyta</taxon>
        <taxon>Spermatophyta</taxon>
        <taxon>Magnoliopsida</taxon>
        <taxon>eudicotyledons</taxon>
        <taxon>Gunneridae</taxon>
        <taxon>Pentapetalae</taxon>
        <taxon>rosids</taxon>
        <taxon>malvids</taxon>
        <taxon>Malvales</taxon>
        <taxon>Dipterocarpaceae</taxon>
        <taxon>Rubroshorea</taxon>
    </lineage>
</organism>
<feature type="compositionally biased region" description="Basic and acidic residues" evidence="8">
    <location>
        <begin position="165"/>
        <end position="174"/>
    </location>
</feature>
<dbReference type="PANTHER" id="PTHR12802">
    <property type="entry name" value="SWI/SNF COMPLEX-RELATED"/>
    <property type="match status" value="1"/>
</dbReference>
<proteinExistence type="predicted"/>
<dbReference type="InterPro" id="IPR036388">
    <property type="entry name" value="WH-like_DNA-bd_sf"/>
</dbReference>
<feature type="region of interest" description="Disordered" evidence="8">
    <location>
        <begin position="161"/>
        <end position="194"/>
    </location>
</feature>
<evidence type="ECO:0000256" key="8">
    <source>
        <dbReference type="SAM" id="MobiDB-lite"/>
    </source>
</evidence>
<evidence type="ECO:0000259" key="11">
    <source>
        <dbReference type="PROSITE" id="PS51293"/>
    </source>
</evidence>
<sequence>MAAKSPLKEPPTPVPAQSSDTQLKFSSPNPTTPPVKPEISPTTAANSTPAATPRPSLLHPSPDAGVVHVPSYSRWFSWENIDECEIRFLPEFFDSRSPSKNPRVYKYYRNSIIKQFRENPARKITFTEVRKTLVGDVLSVRRVFDFLEMWGLINYSTSPATRPLSWEDSKEGKSSGDGASLESSAHAHAHAHAQAQPKETVRKLCSGCKSVCSIACFACDKYDLTLCARCYVRGNYRVGVSNADFRRVEISEEIKTDWTEKDTLQLLEAIMHNGDDWKRVAQHVGGRSEKDCITHFIKLPFGEEFVGYPDSNDGEYGSESNKRMRLTPLADASNPIMAQAAFLSAIAGEGIAEAAARAAVATLFEEENRGSKWNDRSLCRNAKQEVDAASNGETNQDTLEKVNEDANAVIEKEEQDMERKISGIIQVQMKEIQDKILRFEEFDLQMEKEWHQIERMKSLLFADQLNLLFHKSAVLRTKDRIEENGKTDVAQ</sequence>
<keyword evidence="4" id="KW-0805">Transcription regulation</keyword>
<keyword evidence="2" id="KW-0217">Developmental protein</keyword>
<evidence type="ECO:0000313" key="13">
    <source>
        <dbReference type="EMBL" id="GKV33374.1"/>
    </source>
</evidence>
<dbReference type="GO" id="GO:0003677">
    <property type="term" value="F:DNA binding"/>
    <property type="evidence" value="ECO:0007669"/>
    <property type="project" value="UniProtKB-KW"/>
</dbReference>
<dbReference type="Gene3D" id="1.10.10.60">
    <property type="entry name" value="Homeodomain-like"/>
    <property type="match status" value="1"/>
</dbReference>
<dbReference type="Proteomes" id="UP001054252">
    <property type="component" value="Unassembled WGS sequence"/>
</dbReference>
<feature type="domain" description="SANT" evidence="11">
    <location>
        <begin position="253"/>
        <end position="304"/>
    </location>
</feature>
<evidence type="ECO:0000256" key="6">
    <source>
        <dbReference type="ARBA" id="ARBA00023163"/>
    </source>
</evidence>
<evidence type="ECO:0000256" key="7">
    <source>
        <dbReference type="ARBA" id="ARBA00023242"/>
    </source>
</evidence>
<dbReference type="Pfam" id="PF04433">
    <property type="entry name" value="SWIRM"/>
    <property type="match status" value="1"/>
</dbReference>
<feature type="domain" description="SWIRM" evidence="10">
    <location>
        <begin position="67"/>
        <end position="164"/>
    </location>
</feature>
<comment type="subcellular location">
    <subcellularLocation>
        <location evidence="1">Nucleus</location>
    </subcellularLocation>
</comment>
<evidence type="ECO:0000256" key="4">
    <source>
        <dbReference type="ARBA" id="ARBA00023015"/>
    </source>
</evidence>
<keyword evidence="6" id="KW-0804">Transcription</keyword>
<dbReference type="InterPro" id="IPR007526">
    <property type="entry name" value="SWIRM"/>
</dbReference>
<dbReference type="FunFam" id="1.10.10.60:FF:000014">
    <property type="entry name" value="SWI/SNF complex subunit SMARCC2 isoform C"/>
    <property type="match status" value="1"/>
</dbReference>
<dbReference type="InterPro" id="IPR017884">
    <property type="entry name" value="SANT_dom"/>
</dbReference>
<dbReference type="InterPro" id="IPR001005">
    <property type="entry name" value="SANT/Myb"/>
</dbReference>
<dbReference type="EMBL" id="BPVZ01000100">
    <property type="protein sequence ID" value="GKV33374.1"/>
    <property type="molecule type" value="Genomic_DNA"/>
</dbReference>
<dbReference type="Pfam" id="PF00249">
    <property type="entry name" value="Myb_DNA-binding"/>
    <property type="match status" value="1"/>
</dbReference>
<evidence type="ECO:0000259" key="10">
    <source>
        <dbReference type="PROSITE" id="PS50934"/>
    </source>
</evidence>
<reference evidence="13 14" key="1">
    <citation type="journal article" date="2021" name="Commun. Biol.">
        <title>The genome of Shorea leprosula (Dipterocarpaceae) highlights the ecological relevance of drought in aseasonal tropical rainforests.</title>
        <authorList>
            <person name="Ng K.K.S."/>
            <person name="Kobayashi M.J."/>
            <person name="Fawcett J.A."/>
            <person name="Hatakeyama M."/>
            <person name="Paape T."/>
            <person name="Ng C.H."/>
            <person name="Ang C.C."/>
            <person name="Tnah L.H."/>
            <person name="Lee C.T."/>
            <person name="Nishiyama T."/>
            <person name="Sese J."/>
            <person name="O'Brien M.J."/>
            <person name="Copetti D."/>
            <person name="Mohd Noor M.I."/>
            <person name="Ong R.C."/>
            <person name="Putra M."/>
            <person name="Sireger I.Z."/>
            <person name="Indrioko S."/>
            <person name="Kosugi Y."/>
            <person name="Izuno A."/>
            <person name="Isagi Y."/>
            <person name="Lee S.L."/>
            <person name="Shimizu K.K."/>
        </authorList>
    </citation>
    <scope>NUCLEOTIDE SEQUENCE [LARGE SCALE GENOMIC DNA]</scope>
    <source>
        <strain evidence="13">214</strain>
    </source>
</reference>
<feature type="domain" description="HTH myb-type" evidence="12">
    <location>
        <begin position="255"/>
        <end position="292"/>
    </location>
</feature>
<evidence type="ECO:0000256" key="3">
    <source>
        <dbReference type="ARBA" id="ARBA00022853"/>
    </source>
</evidence>
<dbReference type="GO" id="GO:0005634">
    <property type="term" value="C:nucleus"/>
    <property type="evidence" value="ECO:0007669"/>
    <property type="project" value="UniProtKB-SubCell"/>
</dbReference>
<accession>A0AAV5L8D5</accession>
<feature type="region of interest" description="Disordered" evidence="8">
    <location>
        <begin position="1"/>
        <end position="62"/>
    </location>
</feature>
<dbReference type="Gene3D" id="1.10.10.10">
    <property type="entry name" value="Winged helix-like DNA-binding domain superfamily/Winged helix DNA-binding domain"/>
    <property type="match status" value="1"/>
</dbReference>
<feature type="domain" description="Myb-like" evidence="9">
    <location>
        <begin position="255"/>
        <end position="300"/>
    </location>
</feature>
<dbReference type="AlphaFoldDB" id="A0AAV5L8D5"/>